<dbReference type="Pfam" id="PF18759">
    <property type="entry name" value="Plavaka"/>
    <property type="match status" value="1"/>
</dbReference>
<evidence type="ECO:0000313" key="1">
    <source>
        <dbReference type="EMBL" id="KIK19244.1"/>
    </source>
</evidence>
<dbReference type="AlphaFoldDB" id="A0A0C9YZ40"/>
<evidence type="ECO:0000313" key="2">
    <source>
        <dbReference type="Proteomes" id="UP000054018"/>
    </source>
</evidence>
<dbReference type="Proteomes" id="UP000054018">
    <property type="component" value="Unassembled WGS sequence"/>
</dbReference>
<dbReference type="InterPro" id="IPR041078">
    <property type="entry name" value="Plavaka"/>
</dbReference>
<organism evidence="1 2">
    <name type="scientific">Pisolithus microcarpus 441</name>
    <dbReference type="NCBI Taxonomy" id="765257"/>
    <lineage>
        <taxon>Eukaryota</taxon>
        <taxon>Fungi</taxon>
        <taxon>Dikarya</taxon>
        <taxon>Basidiomycota</taxon>
        <taxon>Agaricomycotina</taxon>
        <taxon>Agaricomycetes</taxon>
        <taxon>Agaricomycetidae</taxon>
        <taxon>Boletales</taxon>
        <taxon>Sclerodermatineae</taxon>
        <taxon>Pisolithaceae</taxon>
        <taxon>Pisolithus</taxon>
    </lineage>
</organism>
<gene>
    <name evidence="1" type="ORF">PISMIDRAFT_108073</name>
</gene>
<name>A0A0C9YZ40_9AGAM</name>
<proteinExistence type="predicted"/>
<dbReference type="EMBL" id="KN833788">
    <property type="protein sequence ID" value="KIK19244.1"/>
    <property type="molecule type" value="Genomic_DNA"/>
</dbReference>
<protein>
    <submittedName>
        <fullName evidence="1">Uncharacterized protein</fullName>
    </submittedName>
</protein>
<sequence length="164" mass="18670">MLKSIICHVGQPCDAGGNFLLTGTQLEPCQPKPPDDWSPYNSCLEFKLADFIYTCNQMSAGNLNILLNLWVASLVEVGGHPIFSSHTKMYQTIDNTQFGDVKWQSFAVKYTGDAEVDPAPWMRDEYDIWFQDPHKVVQNMLANPKFAKEMDYQPFCEYDVKTST</sequence>
<reference evidence="1 2" key="1">
    <citation type="submission" date="2014-04" db="EMBL/GenBank/DDBJ databases">
        <authorList>
            <consortium name="DOE Joint Genome Institute"/>
            <person name="Kuo A."/>
            <person name="Kohler A."/>
            <person name="Costa M.D."/>
            <person name="Nagy L.G."/>
            <person name="Floudas D."/>
            <person name="Copeland A."/>
            <person name="Barry K.W."/>
            <person name="Cichocki N."/>
            <person name="Veneault-Fourrey C."/>
            <person name="LaButti K."/>
            <person name="Lindquist E.A."/>
            <person name="Lipzen A."/>
            <person name="Lundell T."/>
            <person name="Morin E."/>
            <person name="Murat C."/>
            <person name="Sun H."/>
            <person name="Tunlid A."/>
            <person name="Henrissat B."/>
            <person name="Grigoriev I.V."/>
            <person name="Hibbett D.S."/>
            <person name="Martin F."/>
            <person name="Nordberg H.P."/>
            <person name="Cantor M.N."/>
            <person name="Hua S.X."/>
        </authorList>
    </citation>
    <scope>NUCLEOTIDE SEQUENCE [LARGE SCALE GENOMIC DNA]</scope>
    <source>
        <strain evidence="1 2">441</strain>
    </source>
</reference>
<reference evidence="2" key="2">
    <citation type="submission" date="2015-01" db="EMBL/GenBank/DDBJ databases">
        <title>Evolutionary Origins and Diversification of the Mycorrhizal Mutualists.</title>
        <authorList>
            <consortium name="DOE Joint Genome Institute"/>
            <consortium name="Mycorrhizal Genomics Consortium"/>
            <person name="Kohler A."/>
            <person name="Kuo A."/>
            <person name="Nagy L.G."/>
            <person name="Floudas D."/>
            <person name="Copeland A."/>
            <person name="Barry K.W."/>
            <person name="Cichocki N."/>
            <person name="Veneault-Fourrey C."/>
            <person name="LaButti K."/>
            <person name="Lindquist E.A."/>
            <person name="Lipzen A."/>
            <person name="Lundell T."/>
            <person name="Morin E."/>
            <person name="Murat C."/>
            <person name="Riley R."/>
            <person name="Ohm R."/>
            <person name="Sun H."/>
            <person name="Tunlid A."/>
            <person name="Henrissat B."/>
            <person name="Grigoriev I.V."/>
            <person name="Hibbett D.S."/>
            <person name="Martin F."/>
        </authorList>
    </citation>
    <scope>NUCLEOTIDE SEQUENCE [LARGE SCALE GENOMIC DNA]</scope>
    <source>
        <strain evidence="2">441</strain>
    </source>
</reference>
<accession>A0A0C9YZ40</accession>
<keyword evidence="2" id="KW-1185">Reference proteome</keyword>
<dbReference type="OrthoDB" id="3199698at2759"/>
<dbReference type="STRING" id="765257.A0A0C9YZ40"/>
<dbReference type="HOGENOM" id="CLU_006344_7_3_1"/>